<accession>A0A512D669</accession>
<reference evidence="1 2" key="1">
    <citation type="submission" date="2019-07" db="EMBL/GenBank/DDBJ databases">
        <title>Whole genome shotgun sequence of Terrabacter aerolatus NBRC 106305.</title>
        <authorList>
            <person name="Hosoyama A."/>
            <person name="Uohara A."/>
            <person name="Ohji S."/>
            <person name="Ichikawa N."/>
        </authorList>
    </citation>
    <scope>NUCLEOTIDE SEQUENCE [LARGE SCALE GENOMIC DNA]</scope>
    <source>
        <strain evidence="1 2">NBRC 106305</strain>
    </source>
</reference>
<proteinExistence type="predicted"/>
<dbReference type="GO" id="GO:0016301">
    <property type="term" value="F:kinase activity"/>
    <property type="evidence" value="ECO:0007669"/>
    <property type="project" value="UniProtKB-KW"/>
</dbReference>
<keyword evidence="2" id="KW-1185">Reference proteome</keyword>
<dbReference type="OrthoDB" id="3423180at2"/>
<gene>
    <name evidence="1" type="ORF">TAE01_37780</name>
</gene>
<sequence length="269" mass="28706">MATSADRTPSSVDLTGELEVLGRITDSSNLAVLARVSTLPGGHVIYKPVRGERPLWDFPDGTLAGREVAAEVVSSLGGWDVVPPTVLRDGPLGPGSVQVWIGDPFDPVADDVVVDLVPEGRTPTGWRAVLDGETPGGSAVTVVHSGADDVRSLAVLDAVLNNSDRKGSHCLRDADGRLWAIDHGVTFSPTPKLRTVLWGWAGEPLAEADVDRLVRLRRALEDDASLDRLLALLPDDDVEALAMRVASLLERGVHPFPSPDWPSVPWPPL</sequence>
<name>A0A512D669_9MICO</name>
<keyword evidence="1" id="KW-0808">Transferase</keyword>
<dbReference type="RefSeq" id="WP_147068340.1">
    <property type="nucleotide sequence ID" value="NZ_BAAARO010000015.1"/>
</dbReference>
<evidence type="ECO:0000313" key="2">
    <source>
        <dbReference type="Proteomes" id="UP000321534"/>
    </source>
</evidence>
<evidence type="ECO:0000313" key="1">
    <source>
        <dbReference type="EMBL" id="GEO31968.1"/>
    </source>
</evidence>
<comment type="caution">
    <text evidence="1">The sequence shown here is derived from an EMBL/GenBank/DDBJ whole genome shotgun (WGS) entry which is preliminary data.</text>
</comment>
<dbReference type="EMBL" id="BJYX01000031">
    <property type="protein sequence ID" value="GEO31968.1"/>
    <property type="molecule type" value="Genomic_DNA"/>
</dbReference>
<keyword evidence="1" id="KW-0418">Kinase</keyword>
<dbReference type="InterPro" id="IPR022292">
    <property type="entry name" value="CHP03843"/>
</dbReference>
<dbReference type="AlphaFoldDB" id="A0A512D669"/>
<protein>
    <submittedName>
        <fullName evidence="1">Phosphatidylinositol kinase</fullName>
    </submittedName>
</protein>
<dbReference type="Proteomes" id="UP000321534">
    <property type="component" value="Unassembled WGS sequence"/>
</dbReference>
<organism evidence="1 2">
    <name type="scientific">Terrabacter aerolatus</name>
    <dbReference type="NCBI Taxonomy" id="422442"/>
    <lineage>
        <taxon>Bacteria</taxon>
        <taxon>Bacillati</taxon>
        <taxon>Actinomycetota</taxon>
        <taxon>Actinomycetes</taxon>
        <taxon>Micrococcales</taxon>
        <taxon>Intrasporangiaceae</taxon>
        <taxon>Terrabacter</taxon>
    </lineage>
</organism>
<dbReference type="NCBIfam" id="TIGR03843">
    <property type="entry name" value="SCO1664 family protein"/>
    <property type="match status" value="1"/>
</dbReference>